<dbReference type="RefSeq" id="WP_144874962.1">
    <property type="nucleotide sequence ID" value="NZ_LR214142.1"/>
</dbReference>
<sequence length="699" mass="78527">MSILLLVTELPKLTSPVAKEIVVAQNQPPNQRVRLKQQQTSQLITQERGGERETFEIPVPGEESETEVTPIPVDSVDVVEVIADRQEYDESTQVITAEGNVVMRFAEAVMTSDRIQINLADRIAVAEGNVNLTRGEQILQGSRFEYFLVQDRGVITNARGQIDRSSLNRDLTNRLPEDRTIPDRALSDRLALSQPVTDVQAQSQFQIGIGSARDYNILQGNGDRNQGLINRVRFEADNMEFEGSDWQATNLRLTNDPFSPPELELRVDTAKYEQTEPLVNQLTTTKSRLVIDDSFTVPLLRNRFVFDRRPQSPGLFNVGFDGDERGGLFIERTWDIINREQTTWSITPQFYIQRALVPDLFGFSDEEDGGLFDPATFGIESSFNSVLSPRNSLEAEVSVTGLDVNDLEDNLRSTIAANRLIGNLNNPHSFSLEGTFRERLFNGSLGFQTVNSSIGGILTSPNISLGKTDINLQYQASIQNINANTDREEFLGSNRENDRTNLTRYQAAAFLGKSFLLWQGKTLPITRDGALRYSPFPIVPYLRLNTGVSSVASLYSSNDDQISFRGNIGIQGQFGNFSRNWFDYTGFNITYSIGTDTGESPFLFDRDEDQQTLALGINQQLYGPIRVGVQTSWNLDNGDGISTDYILEYSRRTHGITLRYNPVLEIGSFSFQINDFAWRGNPEPFEENNIRPVIQGVDR</sequence>
<dbReference type="GO" id="GO:1990351">
    <property type="term" value="C:transporter complex"/>
    <property type="evidence" value="ECO:0007669"/>
    <property type="project" value="TreeGrafter"/>
</dbReference>
<dbReference type="GO" id="GO:0009279">
    <property type="term" value="C:cell outer membrane"/>
    <property type="evidence" value="ECO:0007669"/>
    <property type="project" value="TreeGrafter"/>
</dbReference>
<dbReference type="InterPro" id="IPR050218">
    <property type="entry name" value="LptD"/>
</dbReference>
<dbReference type="PANTHER" id="PTHR30189:SF1">
    <property type="entry name" value="LPS-ASSEMBLY PROTEIN LPTD"/>
    <property type="match status" value="1"/>
</dbReference>
<dbReference type="OrthoDB" id="441598at2"/>
<dbReference type="EMBL" id="CAACVJ010000342">
    <property type="protein sequence ID" value="VEP16117.1"/>
    <property type="molecule type" value="Genomic_DNA"/>
</dbReference>
<evidence type="ECO:0000313" key="1">
    <source>
        <dbReference type="EMBL" id="VEP16117.1"/>
    </source>
</evidence>
<accession>A0A563VXK5</accession>
<evidence type="ECO:0000313" key="2">
    <source>
        <dbReference type="Proteomes" id="UP000320055"/>
    </source>
</evidence>
<protein>
    <submittedName>
        <fullName evidence="1">Organic solvent tolerance protein OstA</fullName>
    </submittedName>
</protein>
<keyword evidence="2" id="KW-1185">Reference proteome</keyword>
<name>A0A563VXK5_9CYAN</name>
<gene>
    <name evidence="1" type="ORF">H1P_4060002</name>
</gene>
<dbReference type="PANTHER" id="PTHR30189">
    <property type="entry name" value="LPS-ASSEMBLY PROTEIN"/>
    <property type="match status" value="1"/>
</dbReference>
<dbReference type="Pfam" id="PF12600">
    <property type="entry name" value="DUF3769"/>
    <property type="match status" value="1"/>
</dbReference>
<dbReference type="Proteomes" id="UP000320055">
    <property type="component" value="Unassembled WGS sequence"/>
</dbReference>
<dbReference type="Gene3D" id="2.60.450.10">
    <property type="entry name" value="Lipopolysaccharide (LPS) transport protein A like domain"/>
    <property type="match status" value="1"/>
</dbReference>
<proteinExistence type="predicted"/>
<reference evidence="1 2" key="1">
    <citation type="submission" date="2019-01" db="EMBL/GenBank/DDBJ databases">
        <authorList>
            <person name="Brito A."/>
        </authorList>
    </citation>
    <scope>NUCLEOTIDE SEQUENCE [LARGE SCALE GENOMIC DNA]</scope>
    <source>
        <strain evidence="1">1</strain>
    </source>
</reference>
<organism evidence="1 2">
    <name type="scientific">Hyella patelloides LEGE 07179</name>
    <dbReference type="NCBI Taxonomy" id="945734"/>
    <lineage>
        <taxon>Bacteria</taxon>
        <taxon>Bacillati</taxon>
        <taxon>Cyanobacteriota</taxon>
        <taxon>Cyanophyceae</taxon>
        <taxon>Pleurocapsales</taxon>
        <taxon>Hyellaceae</taxon>
        <taxon>Hyella</taxon>
    </lineage>
</organism>
<dbReference type="AlphaFoldDB" id="A0A563VXK5"/>
<dbReference type="InterPro" id="IPR022244">
    <property type="entry name" value="DUF3769"/>
</dbReference>